<keyword evidence="3" id="KW-1185">Reference proteome</keyword>
<proteinExistence type="predicted"/>
<dbReference type="Proteomes" id="UP000051952">
    <property type="component" value="Unassembled WGS sequence"/>
</dbReference>
<evidence type="ECO:0000313" key="2">
    <source>
        <dbReference type="EMBL" id="CUG91723.1"/>
    </source>
</evidence>
<feature type="region of interest" description="Disordered" evidence="1">
    <location>
        <begin position="1"/>
        <end position="52"/>
    </location>
</feature>
<dbReference type="VEuPathDB" id="TriTrypDB:BSAL_33745"/>
<feature type="compositionally biased region" description="Polar residues" evidence="1">
    <location>
        <begin position="187"/>
        <end position="198"/>
    </location>
</feature>
<gene>
    <name evidence="2" type="ORF">BSAL_33745</name>
</gene>
<feature type="region of interest" description="Disordered" evidence="1">
    <location>
        <begin position="181"/>
        <end position="293"/>
    </location>
</feature>
<feature type="compositionally biased region" description="Low complexity" evidence="1">
    <location>
        <begin position="113"/>
        <end position="128"/>
    </location>
</feature>
<evidence type="ECO:0000313" key="3">
    <source>
        <dbReference type="Proteomes" id="UP000051952"/>
    </source>
</evidence>
<protein>
    <submittedName>
        <fullName evidence="2">Uncharacterized protein</fullName>
    </submittedName>
</protein>
<dbReference type="AlphaFoldDB" id="A0A0S4JM62"/>
<sequence length="293" mass="30674">MSASLMDSPNVSTMDQTPTSHPPSANASPRPRRRRAHTAHAEVEEDAAAAERRRRRCVMEEQLLSLESMQQANQERLRRQAQGAQPTTPQLSLEGGGANESFTSPTLSSPHLTGTPVTSSSATTTAGGRMVIPPKASKYLPQHEIAVLSASGLSSGGVGPAGEVSPNAFLRHHTTVVWSDKYDTMEGSPSPTKDQLTRSPVLGSRQKDASGLRGSLERSSSAVVMPSDAPRRSTIAPNMLPPSPFHASPPGGATRGGATGAAGAAVAQHHRDPMVRVANTSPLHLSPTGLRSA</sequence>
<feature type="compositionally biased region" description="Polar residues" evidence="1">
    <location>
        <begin position="100"/>
        <end position="112"/>
    </location>
</feature>
<organism evidence="2 3">
    <name type="scientific">Bodo saltans</name>
    <name type="common">Flagellated protozoan</name>
    <dbReference type="NCBI Taxonomy" id="75058"/>
    <lineage>
        <taxon>Eukaryota</taxon>
        <taxon>Discoba</taxon>
        <taxon>Euglenozoa</taxon>
        <taxon>Kinetoplastea</taxon>
        <taxon>Metakinetoplastina</taxon>
        <taxon>Eubodonida</taxon>
        <taxon>Bodonidae</taxon>
        <taxon>Bodo</taxon>
    </lineage>
</organism>
<feature type="compositionally biased region" description="Low complexity" evidence="1">
    <location>
        <begin position="211"/>
        <end position="222"/>
    </location>
</feature>
<feature type="compositionally biased region" description="Polar residues" evidence="1">
    <location>
        <begin position="278"/>
        <end position="293"/>
    </location>
</feature>
<evidence type="ECO:0000256" key="1">
    <source>
        <dbReference type="SAM" id="MobiDB-lite"/>
    </source>
</evidence>
<feature type="region of interest" description="Disordered" evidence="1">
    <location>
        <begin position="70"/>
        <end position="135"/>
    </location>
</feature>
<feature type="compositionally biased region" description="Polar residues" evidence="1">
    <location>
        <begin position="82"/>
        <end position="91"/>
    </location>
</feature>
<feature type="compositionally biased region" description="Polar residues" evidence="1">
    <location>
        <begin position="1"/>
        <end position="19"/>
    </location>
</feature>
<dbReference type="EMBL" id="CYKH01001961">
    <property type="protein sequence ID" value="CUG91723.1"/>
    <property type="molecule type" value="Genomic_DNA"/>
</dbReference>
<reference evidence="3" key="1">
    <citation type="submission" date="2015-09" db="EMBL/GenBank/DDBJ databases">
        <authorList>
            <consortium name="Pathogen Informatics"/>
        </authorList>
    </citation>
    <scope>NUCLEOTIDE SEQUENCE [LARGE SCALE GENOMIC DNA]</scope>
    <source>
        <strain evidence="3">Lake Konstanz</strain>
    </source>
</reference>
<name>A0A0S4JM62_BODSA</name>
<accession>A0A0S4JM62</accession>